<evidence type="ECO:0000256" key="2">
    <source>
        <dbReference type="ARBA" id="ARBA00014076"/>
    </source>
</evidence>
<dbReference type="AlphaFoldDB" id="A0A1V8THB4"/>
<reference evidence="7" key="1">
    <citation type="submission" date="2017-03" db="EMBL/GenBank/DDBJ databases">
        <title>Genomes of endolithic fungi from Antarctica.</title>
        <authorList>
            <person name="Coleine C."/>
            <person name="Masonjones S."/>
            <person name="Stajich J.E."/>
        </authorList>
    </citation>
    <scope>NUCLEOTIDE SEQUENCE [LARGE SCALE GENOMIC DNA]</scope>
    <source>
        <strain evidence="7">CCFEE 5527</strain>
    </source>
</reference>
<dbReference type="FunCoup" id="A0A1V8THB4">
    <property type="interactions" value="1992"/>
</dbReference>
<feature type="region of interest" description="Disordered" evidence="3">
    <location>
        <begin position="333"/>
        <end position="361"/>
    </location>
</feature>
<dbReference type="InterPro" id="IPR011989">
    <property type="entry name" value="ARM-like"/>
</dbReference>
<dbReference type="PANTHER" id="PTHR13387">
    <property type="entry name" value="PROTEIN HGH1 HOMOLOG"/>
    <property type="match status" value="1"/>
</dbReference>
<dbReference type="InterPro" id="IPR007205">
    <property type="entry name" value="Protein_HGH1_N"/>
</dbReference>
<dbReference type="Pfam" id="PF04064">
    <property type="entry name" value="DUF384"/>
    <property type="match status" value="1"/>
</dbReference>
<dbReference type="InParanoid" id="A0A1V8THB4"/>
<feature type="domain" description="Protein HGH1 N-terminal" evidence="4">
    <location>
        <begin position="94"/>
        <end position="278"/>
    </location>
</feature>
<accession>A0A1V8THB4</accession>
<dbReference type="Gene3D" id="1.25.10.10">
    <property type="entry name" value="Leucine-rich Repeat Variant"/>
    <property type="match status" value="1"/>
</dbReference>
<keyword evidence="7" id="KW-1185">Reference proteome</keyword>
<evidence type="ECO:0000313" key="6">
    <source>
        <dbReference type="EMBL" id="OQO10622.1"/>
    </source>
</evidence>
<feature type="compositionally biased region" description="Basic and acidic residues" evidence="3">
    <location>
        <begin position="339"/>
        <end position="349"/>
    </location>
</feature>
<evidence type="ECO:0000256" key="1">
    <source>
        <dbReference type="ARBA" id="ARBA00006712"/>
    </source>
</evidence>
<gene>
    <name evidence="6" type="ORF">B0A48_03920</name>
</gene>
<dbReference type="EMBL" id="NAJO01000008">
    <property type="protein sequence ID" value="OQO10622.1"/>
    <property type="molecule type" value="Genomic_DNA"/>
</dbReference>
<feature type="domain" description="Protein HGH1 C-terminal" evidence="5">
    <location>
        <begin position="284"/>
        <end position="338"/>
    </location>
</feature>
<dbReference type="Proteomes" id="UP000192596">
    <property type="component" value="Unassembled WGS sequence"/>
</dbReference>
<feature type="compositionally biased region" description="Acidic residues" evidence="3">
    <location>
        <begin position="350"/>
        <end position="361"/>
    </location>
</feature>
<evidence type="ECO:0000259" key="4">
    <source>
        <dbReference type="Pfam" id="PF04063"/>
    </source>
</evidence>
<dbReference type="OrthoDB" id="338814at2759"/>
<comment type="similarity">
    <text evidence="1">Belongs to the HGH1 family.</text>
</comment>
<dbReference type="Pfam" id="PF04063">
    <property type="entry name" value="DUF383"/>
    <property type="match status" value="1"/>
</dbReference>
<dbReference type="PANTHER" id="PTHR13387:SF9">
    <property type="entry name" value="PROTEIN HGH1 HOMOLOG"/>
    <property type="match status" value="1"/>
</dbReference>
<dbReference type="STRING" id="1507870.A0A1V8THB4"/>
<name>A0A1V8THB4_9PEZI</name>
<sequence>MPTELEELVEFLHHGNKDIRQIATENLVGYSTAQPSLFKRNELEPIRDLKLLIKDYTPIAAHALTILINLSTDAEVLEALAGDDAFLESLLTRILSTTDVNADAQCMLLANLSKSPSITKILTLSRVPVASLSTSKLAIDQLLDAFVKGSAGSYNKKANYDYLSYLFSDLAKFPAGRKHFLTPRESDADVVPISKIMVFTEHSSTIRRRGVANTLKNSAFSTSDHAALLSEPEIHLLPYILLPLMGPESYSSEDSDGMLDECQLLDDDKKREPQVDILVTHLETLLLLTTTREGRNRLREVKVYPIVRELHEAVEDEGVREGCDRLVQVLMRDEEGEGEDSKVGDGRVEEVDEEEEMIEVL</sequence>
<dbReference type="InterPro" id="IPR039717">
    <property type="entry name" value="Hgh1"/>
</dbReference>
<proteinExistence type="inferred from homology"/>
<dbReference type="InterPro" id="IPR007206">
    <property type="entry name" value="Protein_HGH1_C"/>
</dbReference>
<organism evidence="6 7">
    <name type="scientific">Cryoendolithus antarcticus</name>
    <dbReference type="NCBI Taxonomy" id="1507870"/>
    <lineage>
        <taxon>Eukaryota</taxon>
        <taxon>Fungi</taxon>
        <taxon>Dikarya</taxon>
        <taxon>Ascomycota</taxon>
        <taxon>Pezizomycotina</taxon>
        <taxon>Dothideomycetes</taxon>
        <taxon>Dothideomycetidae</taxon>
        <taxon>Cladosporiales</taxon>
        <taxon>Cladosporiaceae</taxon>
        <taxon>Cryoendolithus</taxon>
    </lineage>
</organism>
<protein>
    <recommendedName>
        <fullName evidence="2">Protein HGH1 homolog</fullName>
    </recommendedName>
</protein>
<evidence type="ECO:0000256" key="3">
    <source>
        <dbReference type="SAM" id="MobiDB-lite"/>
    </source>
</evidence>
<comment type="caution">
    <text evidence="6">The sequence shown here is derived from an EMBL/GenBank/DDBJ whole genome shotgun (WGS) entry which is preliminary data.</text>
</comment>
<dbReference type="SUPFAM" id="SSF48371">
    <property type="entry name" value="ARM repeat"/>
    <property type="match status" value="1"/>
</dbReference>
<evidence type="ECO:0000313" key="7">
    <source>
        <dbReference type="Proteomes" id="UP000192596"/>
    </source>
</evidence>
<dbReference type="InterPro" id="IPR016024">
    <property type="entry name" value="ARM-type_fold"/>
</dbReference>
<evidence type="ECO:0000259" key="5">
    <source>
        <dbReference type="Pfam" id="PF04064"/>
    </source>
</evidence>